<evidence type="ECO:0000256" key="5">
    <source>
        <dbReference type="ARBA" id="ARBA00023172"/>
    </source>
</evidence>
<dbReference type="GO" id="GO:0006313">
    <property type="term" value="P:DNA transposition"/>
    <property type="evidence" value="ECO:0007669"/>
    <property type="project" value="UniProtKB-UniRule"/>
</dbReference>
<dbReference type="GO" id="GO:0003677">
    <property type="term" value="F:DNA binding"/>
    <property type="evidence" value="ECO:0007669"/>
    <property type="project" value="UniProtKB-UniRule"/>
</dbReference>
<keyword evidence="6" id="KW-0814">Transposable element</keyword>
<organism evidence="7 8">
    <name type="scientific">Rickettsia amblyommatis str. Ac/Pa</name>
    <dbReference type="NCBI Taxonomy" id="1359164"/>
    <lineage>
        <taxon>Bacteria</taxon>
        <taxon>Pseudomonadati</taxon>
        <taxon>Pseudomonadota</taxon>
        <taxon>Alphaproteobacteria</taxon>
        <taxon>Rickettsiales</taxon>
        <taxon>Rickettsiaceae</taxon>
        <taxon>Rickettsieae</taxon>
        <taxon>Rickettsia</taxon>
        <taxon>spotted fever group</taxon>
    </lineage>
</organism>
<reference evidence="7 8" key="1">
    <citation type="submission" date="2015-01" db="EMBL/GenBank/DDBJ databases">
        <title>Genome Sequencing of Rickettsiales.</title>
        <authorList>
            <person name="Daugherty S.C."/>
            <person name="Su Q."/>
            <person name="Abolude K."/>
            <person name="Beier-Sexton M."/>
            <person name="Carlyon J.A."/>
            <person name="Carter R."/>
            <person name="Day N.P."/>
            <person name="Dumler S.J."/>
            <person name="Dyachenko V."/>
            <person name="Godinez A."/>
            <person name="Kurtti T.J."/>
            <person name="Lichay M."/>
            <person name="Mullins K.E."/>
            <person name="Ott S."/>
            <person name="Pappas-Brown V."/>
            <person name="Paris D.H."/>
            <person name="Patel P."/>
            <person name="Richards A.L."/>
            <person name="Sadzewicz L."/>
            <person name="Sears K."/>
            <person name="Seidman D."/>
            <person name="Sengamalay N."/>
            <person name="Stenos J."/>
            <person name="Tallon L.J."/>
            <person name="Vincent G."/>
            <person name="Fraser C.M."/>
            <person name="Munderloh U."/>
            <person name="Dunning-Hotopp J.C."/>
        </authorList>
    </citation>
    <scope>NUCLEOTIDE SEQUENCE [LARGE SCALE GENOMIC DNA]</scope>
    <source>
        <strain evidence="7 8">Ac/Pa</strain>
    </source>
</reference>
<dbReference type="PANTHER" id="PTHR33217:SF5">
    <property type="entry name" value="MUTATOR FAMILY TRANSPOSASE"/>
    <property type="match status" value="1"/>
</dbReference>
<dbReference type="Pfam" id="PF00872">
    <property type="entry name" value="Transposase_mut"/>
    <property type="match status" value="1"/>
</dbReference>
<proteinExistence type="inferred from homology"/>
<evidence type="ECO:0000256" key="3">
    <source>
        <dbReference type="ARBA" id="ARBA00022578"/>
    </source>
</evidence>
<dbReference type="PANTHER" id="PTHR33217">
    <property type="entry name" value="TRANSPOSASE FOR INSERTION SEQUENCE ELEMENT IS1081"/>
    <property type="match status" value="1"/>
</dbReference>
<dbReference type="PATRIC" id="fig|1359164.3.peg.1256"/>
<dbReference type="EMBL" id="LANR01000001">
    <property type="protein sequence ID" value="KJV62250.1"/>
    <property type="molecule type" value="Genomic_DNA"/>
</dbReference>
<evidence type="ECO:0000256" key="6">
    <source>
        <dbReference type="RuleBase" id="RU365089"/>
    </source>
</evidence>
<evidence type="ECO:0000256" key="1">
    <source>
        <dbReference type="ARBA" id="ARBA00002190"/>
    </source>
</evidence>
<keyword evidence="4 6" id="KW-0238">DNA-binding</keyword>
<evidence type="ECO:0000256" key="4">
    <source>
        <dbReference type="ARBA" id="ARBA00023125"/>
    </source>
</evidence>
<sequence length="79" mass="9469">MFLQYPKEMRKIIYTTNVIESLNSQLRKVTKNKRIFPNDDAVFKVLSLTIDYITKKWSMPIPNWNEAMAHFMIKFDGRI</sequence>
<name>A0A0F3N2F1_RICAM</name>
<gene>
    <name evidence="7" type="ORF">APHACPA_1271</name>
</gene>
<dbReference type="GO" id="GO:0004803">
    <property type="term" value="F:transposase activity"/>
    <property type="evidence" value="ECO:0007669"/>
    <property type="project" value="UniProtKB-UniRule"/>
</dbReference>
<dbReference type="Proteomes" id="UP000033556">
    <property type="component" value="Unassembled WGS sequence"/>
</dbReference>
<dbReference type="InterPro" id="IPR001207">
    <property type="entry name" value="Transposase_mutator"/>
</dbReference>
<protein>
    <recommendedName>
        <fullName evidence="6">Mutator family transposase</fullName>
    </recommendedName>
</protein>
<accession>A0A0F3N2F1</accession>
<evidence type="ECO:0000313" key="8">
    <source>
        <dbReference type="Proteomes" id="UP000033556"/>
    </source>
</evidence>
<keyword evidence="3 6" id="KW-0815">Transposition</keyword>
<dbReference type="AlphaFoldDB" id="A0A0F3N2F1"/>
<keyword evidence="5 6" id="KW-0233">DNA recombination</keyword>
<comment type="similarity">
    <text evidence="2 6">Belongs to the transposase mutator family.</text>
</comment>
<comment type="caution">
    <text evidence="7">The sequence shown here is derived from an EMBL/GenBank/DDBJ whole genome shotgun (WGS) entry which is preliminary data.</text>
</comment>
<comment type="function">
    <text evidence="1 6">Required for the transposition of the insertion element.</text>
</comment>
<evidence type="ECO:0000313" key="7">
    <source>
        <dbReference type="EMBL" id="KJV62250.1"/>
    </source>
</evidence>
<keyword evidence="8" id="KW-1185">Reference proteome</keyword>
<evidence type="ECO:0000256" key="2">
    <source>
        <dbReference type="ARBA" id="ARBA00010961"/>
    </source>
</evidence>